<reference evidence="2 3" key="1">
    <citation type="journal article" date="2020" name="Cell">
        <title>Large-Scale Comparative Analyses of Tick Genomes Elucidate Their Genetic Diversity and Vector Capacities.</title>
        <authorList>
            <consortium name="Tick Genome and Microbiome Consortium (TIGMIC)"/>
            <person name="Jia N."/>
            <person name="Wang J."/>
            <person name="Shi W."/>
            <person name="Du L."/>
            <person name="Sun Y."/>
            <person name="Zhan W."/>
            <person name="Jiang J.F."/>
            <person name="Wang Q."/>
            <person name="Zhang B."/>
            <person name="Ji P."/>
            <person name="Bell-Sakyi L."/>
            <person name="Cui X.M."/>
            <person name="Yuan T.T."/>
            <person name="Jiang B.G."/>
            <person name="Yang W.F."/>
            <person name="Lam T.T."/>
            <person name="Chang Q.C."/>
            <person name="Ding S.J."/>
            <person name="Wang X.J."/>
            <person name="Zhu J.G."/>
            <person name="Ruan X.D."/>
            <person name="Zhao L."/>
            <person name="Wei J.T."/>
            <person name="Ye R.Z."/>
            <person name="Que T.C."/>
            <person name="Du C.H."/>
            <person name="Zhou Y.H."/>
            <person name="Cheng J.X."/>
            <person name="Dai P.F."/>
            <person name="Guo W.B."/>
            <person name="Han X.H."/>
            <person name="Huang E.J."/>
            <person name="Li L.F."/>
            <person name="Wei W."/>
            <person name="Gao Y.C."/>
            <person name="Liu J.Z."/>
            <person name="Shao H.Z."/>
            <person name="Wang X."/>
            <person name="Wang C.C."/>
            <person name="Yang T.C."/>
            <person name="Huo Q.B."/>
            <person name="Li W."/>
            <person name="Chen H.Y."/>
            <person name="Chen S.E."/>
            <person name="Zhou L.G."/>
            <person name="Ni X.B."/>
            <person name="Tian J.H."/>
            <person name="Sheng Y."/>
            <person name="Liu T."/>
            <person name="Pan Y.S."/>
            <person name="Xia L.Y."/>
            <person name="Li J."/>
            <person name="Zhao F."/>
            <person name="Cao W.C."/>
        </authorList>
    </citation>
    <scope>NUCLEOTIDE SEQUENCE [LARGE SCALE GENOMIC DNA]</scope>
    <source>
        <strain evidence="2">HaeL-2018</strain>
    </source>
</reference>
<dbReference type="Gene3D" id="4.10.280.10">
    <property type="entry name" value="Helix-loop-helix DNA-binding domain"/>
    <property type="match status" value="1"/>
</dbReference>
<organism evidence="2 3">
    <name type="scientific">Haemaphysalis longicornis</name>
    <name type="common">Bush tick</name>
    <dbReference type="NCBI Taxonomy" id="44386"/>
    <lineage>
        <taxon>Eukaryota</taxon>
        <taxon>Metazoa</taxon>
        <taxon>Ecdysozoa</taxon>
        <taxon>Arthropoda</taxon>
        <taxon>Chelicerata</taxon>
        <taxon>Arachnida</taxon>
        <taxon>Acari</taxon>
        <taxon>Parasitiformes</taxon>
        <taxon>Ixodida</taxon>
        <taxon>Ixodoidea</taxon>
        <taxon>Ixodidae</taxon>
        <taxon>Haemaphysalinae</taxon>
        <taxon>Haemaphysalis</taxon>
    </lineage>
</organism>
<dbReference type="AlphaFoldDB" id="A0A9J6H7S3"/>
<evidence type="ECO:0000313" key="3">
    <source>
        <dbReference type="Proteomes" id="UP000821853"/>
    </source>
</evidence>
<gene>
    <name evidence="2" type="ORF">HPB48_023308</name>
</gene>
<evidence type="ECO:0000313" key="2">
    <source>
        <dbReference type="EMBL" id="KAH9382749.1"/>
    </source>
</evidence>
<evidence type="ECO:0000259" key="1">
    <source>
        <dbReference type="Pfam" id="PF00010"/>
    </source>
</evidence>
<comment type="caution">
    <text evidence="2">The sequence shown here is derived from an EMBL/GenBank/DDBJ whole genome shotgun (WGS) entry which is preliminary data.</text>
</comment>
<feature type="domain" description="BHLH" evidence="1">
    <location>
        <begin position="24"/>
        <end position="50"/>
    </location>
</feature>
<dbReference type="OrthoDB" id="6375462at2759"/>
<dbReference type="VEuPathDB" id="VectorBase:HLOH_062473"/>
<dbReference type="GO" id="GO:0046983">
    <property type="term" value="F:protein dimerization activity"/>
    <property type="evidence" value="ECO:0007669"/>
    <property type="project" value="InterPro"/>
</dbReference>
<dbReference type="Proteomes" id="UP000821853">
    <property type="component" value="Unassembled WGS sequence"/>
</dbReference>
<accession>A0A9J6H7S3</accession>
<dbReference type="InterPro" id="IPR011598">
    <property type="entry name" value="bHLH_dom"/>
</dbReference>
<dbReference type="Pfam" id="PF00010">
    <property type="entry name" value="HLH"/>
    <property type="match status" value="1"/>
</dbReference>
<protein>
    <recommendedName>
        <fullName evidence="1">BHLH domain-containing protein</fullName>
    </recommendedName>
</protein>
<sequence length="119" mass="12820">MFREEERVLRWQAAGCSEQRRVSQVPTFAYEKRLSRIETLRLAIMYIAFMTEVVGCCSKEGAEPCVEDVTQAGVGAPFAPHQLTADEAALWGPARPLAAAAAAAGADALGHLCPSSRQV</sequence>
<proteinExistence type="predicted"/>
<dbReference type="EMBL" id="JABSTR010000265">
    <property type="protein sequence ID" value="KAH9382749.1"/>
    <property type="molecule type" value="Genomic_DNA"/>
</dbReference>
<keyword evidence="3" id="KW-1185">Reference proteome</keyword>
<dbReference type="SUPFAM" id="SSF47459">
    <property type="entry name" value="HLH, helix-loop-helix DNA-binding domain"/>
    <property type="match status" value="1"/>
</dbReference>
<dbReference type="InterPro" id="IPR036638">
    <property type="entry name" value="HLH_DNA-bd_sf"/>
</dbReference>
<name>A0A9J6H7S3_HAELO</name>